<dbReference type="InterPro" id="IPR015300">
    <property type="entry name" value="DNA-bd_pseudobarrel_sf"/>
</dbReference>
<dbReference type="OrthoDB" id="838493at2759"/>
<dbReference type="EMBL" id="CABITT030000004">
    <property type="protein sequence ID" value="VVB01392.1"/>
    <property type="molecule type" value="Genomic_DNA"/>
</dbReference>
<dbReference type="SUPFAM" id="SSF101936">
    <property type="entry name" value="DNA-binding pseudobarrel domain"/>
    <property type="match status" value="1"/>
</dbReference>
<feature type="domain" description="TF-B3" evidence="6">
    <location>
        <begin position="28"/>
        <end position="106"/>
    </location>
</feature>
<dbReference type="InterPro" id="IPR050655">
    <property type="entry name" value="Plant_B3_domain"/>
</dbReference>
<evidence type="ECO:0000256" key="5">
    <source>
        <dbReference type="ARBA" id="ARBA00023242"/>
    </source>
</evidence>
<dbReference type="InterPro" id="IPR003340">
    <property type="entry name" value="B3_DNA-bd"/>
</dbReference>
<proteinExistence type="predicted"/>
<reference evidence="7" key="1">
    <citation type="submission" date="2019-07" db="EMBL/GenBank/DDBJ databases">
        <authorList>
            <person name="Dittberner H."/>
        </authorList>
    </citation>
    <scope>NUCLEOTIDE SEQUENCE [LARGE SCALE GENOMIC DNA]</scope>
</reference>
<sequence>MFTERGGGGFAKFPTGAGDFSSNFMRKFPRDFLERTIHNLSDEVELKVLWGSSWMIPLVRNERGDVFFEKQKWCEFVDDNYLTQDNALVFTHERDNYLDVTIFNEDGIQIIEAPQPRSCCTSPGDSL</sequence>
<keyword evidence="4" id="KW-0804">Transcription</keyword>
<evidence type="ECO:0000313" key="8">
    <source>
        <dbReference type="Proteomes" id="UP000489600"/>
    </source>
</evidence>
<keyword evidence="3" id="KW-0238">DNA-binding</keyword>
<evidence type="ECO:0000256" key="4">
    <source>
        <dbReference type="ARBA" id="ARBA00023163"/>
    </source>
</evidence>
<organism evidence="7 8">
    <name type="scientific">Arabis nemorensis</name>
    <dbReference type="NCBI Taxonomy" id="586526"/>
    <lineage>
        <taxon>Eukaryota</taxon>
        <taxon>Viridiplantae</taxon>
        <taxon>Streptophyta</taxon>
        <taxon>Embryophyta</taxon>
        <taxon>Tracheophyta</taxon>
        <taxon>Spermatophyta</taxon>
        <taxon>Magnoliopsida</taxon>
        <taxon>eudicotyledons</taxon>
        <taxon>Gunneridae</taxon>
        <taxon>Pentapetalae</taxon>
        <taxon>rosids</taxon>
        <taxon>malvids</taxon>
        <taxon>Brassicales</taxon>
        <taxon>Brassicaceae</taxon>
        <taxon>Arabideae</taxon>
        <taxon>Arabis</taxon>
    </lineage>
</organism>
<evidence type="ECO:0000259" key="6">
    <source>
        <dbReference type="PROSITE" id="PS50863"/>
    </source>
</evidence>
<dbReference type="GO" id="GO:0005634">
    <property type="term" value="C:nucleus"/>
    <property type="evidence" value="ECO:0007669"/>
    <property type="project" value="UniProtKB-SubCell"/>
</dbReference>
<dbReference type="AlphaFoldDB" id="A0A565BIC5"/>
<evidence type="ECO:0000256" key="2">
    <source>
        <dbReference type="ARBA" id="ARBA00023015"/>
    </source>
</evidence>
<comment type="caution">
    <text evidence="7">The sequence shown here is derived from an EMBL/GenBank/DDBJ whole genome shotgun (WGS) entry which is preliminary data.</text>
</comment>
<evidence type="ECO:0000256" key="3">
    <source>
        <dbReference type="ARBA" id="ARBA00023125"/>
    </source>
</evidence>
<keyword evidence="8" id="KW-1185">Reference proteome</keyword>
<gene>
    <name evidence="7" type="ORF">ANE_LOCUS11836</name>
</gene>
<dbReference type="SMART" id="SM01019">
    <property type="entry name" value="B3"/>
    <property type="match status" value="1"/>
</dbReference>
<keyword evidence="2" id="KW-0805">Transcription regulation</keyword>
<dbReference type="Gene3D" id="2.40.330.10">
    <property type="entry name" value="DNA-binding pseudobarrel domain"/>
    <property type="match status" value="1"/>
</dbReference>
<protein>
    <recommendedName>
        <fullName evidence="6">TF-B3 domain-containing protein</fullName>
    </recommendedName>
</protein>
<evidence type="ECO:0000313" key="7">
    <source>
        <dbReference type="EMBL" id="VVB01392.1"/>
    </source>
</evidence>
<comment type="subcellular location">
    <subcellularLocation>
        <location evidence="1">Nucleus</location>
    </subcellularLocation>
</comment>
<keyword evidence="5" id="KW-0539">Nucleus</keyword>
<dbReference type="PANTHER" id="PTHR31920">
    <property type="entry name" value="B3 DOMAIN-CONTAINING"/>
    <property type="match status" value="1"/>
</dbReference>
<accession>A0A565BIC5</accession>
<dbReference type="PANTHER" id="PTHR31920:SF122">
    <property type="entry name" value="B3 DOMAIN-CONTAINING PROTEIN REM23"/>
    <property type="match status" value="1"/>
</dbReference>
<dbReference type="Pfam" id="PF02362">
    <property type="entry name" value="B3"/>
    <property type="match status" value="1"/>
</dbReference>
<dbReference type="Proteomes" id="UP000489600">
    <property type="component" value="Unassembled WGS sequence"/>
</dbReference>
<name>A0A565BIC5_9BRAS</name>
<dbReference type="GO" id="GO:0003677">
    <property type="term" value="F:DNA binding"/>
    <property type="evidence" value="ECO:0007669"/>
    <property type="project" value="UniProtKB-KW"/>
</dbReference>
<dbReference type="CDD" id="cd10017">
    <property type="entry name" value="B3_DNA"/>
    <property type="match status" value="1"/>
</dbReference>
<evidence type="ECO:0000256" key="1">
    <source>
        <dbReference type="ARBA" id="ARBA00004123"/>
    </source>
</evidence>
<dbReference type="PROSITE" id="PS50863">
    <property type="entry name" value="B3"/>
    <property type="match status" value="1"/>
</dbReference>